<accession>A0ABX1CB92</accession>
<evidence type="ECO:0000313" key="4">
    <source>
        <dbReference type="Proteomes" id="UP000727056"/>
    </source>
</evidence>
<reference evidence="3 4" key="1">
    <citation type="submission" date="2020-03" db="EMBL/GenBank/DDBJ databases">
        <title>Draft genome of Streptomyces sp. ventii, isolated from the Axial Seamount in the Pacific Ocean, and resequencing of the two type strains Streptomyces lonarensis strain NCL 716 and Streptomyces bohaiensis strain 11A07.</title>
        <authorList>
            <person name="Loughran R.M."/>
            <person name="Pfannmuller K.M."/>
            <person name="Wasson B.J."/>
            <person name="Deadmond M.C."/>
            <person name="Paddock B.E."/>
            <person name="Koyack M.J."/>
            <person name="Gallegos D.A."/>
            <person name="Mitchell E.A."/>
            <person name="Ushijima B."/>
            <person name="Saw J.H."/>
            <person name="Mcphail K.L."/>
            <person name="Videau P."/>
        </authorList>
    </citation>
    <scope>NUCLEOTIDE SEQUENCE [LARGE SCALE GENOMIC DNA]</scope>
    <source>
        <strain evidence="3 4">11A07</strain>
    </source>
</reference>
<dbReference type="SUPFAM" id="SSF47413">
    <property type="entry name" value="lambda repressor-like DNA-binding domains"/>
    <property type="match status" value="1"/>
</dbReference>
<feature type="domain" description="HTH cro/C1-type" evidence="2">
    <location>
        <begin position="17"/>
        <end position="73"/>
    </location>
</feature>
<dbReference type="RefSeq" id="WP_168088307.1">
    <property type="nucleotide sequence ID" value="NZ_BHZH01000120.1"/>
</dbReference>
<feature type="region of interest" description="Disordered" evidence="1">
    <location>
        <begin position="88"/>
        <end position="160"/>
    </location>
</feature>
<dbReference type="CDD" id="cd00093">
    <property type="entry name" value="HTH_XRE"/>
    <property type="match status" value="1"/>
</dbReference>
<evidence type="ECO:0000259" key="2">
    <source>
        <dbReference type="SMART" id="SM00530"/>
    </source>
</evidence>
<dbReference type="Pfam" id="PF13560">
    <property type="entry name" value="HTH_31"/>
    <property type="match status" value="1"/>
</dbReference>
<feature type="compositionally biased region" description="Low complexity" evidence="1">
    <location>
        <begin position="135"/>
        <end position="156"/>
    </location>
</feature>
<dbReference type="SMART" id="SM00530">
    <property type="entry name" value="HTH_XRE"/>
    <property type="match status" value="1"/>
</dbReference>
<comment type="caution">
    <text evidence="3">The sequence shown here is derived from an EMBL/GenBank/DDBJ whole genome shotgun (WGS) entry which is preliminary data.</text>
</comment>
<evidence type="ECO:0000313" key="3">
    <source>
        <dbReference type="EMBL" id="NJQ15536.1"/>
    </source>
</evidence>
<gene>
    <name evidence="3" type="ORF">HCN52_11385</name>
</gene>
<sequence length="395" mass="41355">MSAAPDVPEAAREFAALLRLLKDRSGLSYGALAARLHVSTSSLHRYCRGESVPHDYAPAERLARACRATGPERAELHRRWVLADDERRRAAPSPVRRGDAPSVPVAAASDSSDAPDSSDGSDRAVGDAPPAGREAVGTASASGAAPAGPGEAPVRPGGRRRVGSPALAVAVAGVAVAVGLAGWWSVAGGAPAEDAESAPFSVRVRPFAYEHPCDQRLLVDRPPEVVAPPPEAGDVTAWVRDHAGVPADEQRIGLTLQGTGEETVVVEAVHVRVVERSAPLTWDEYQLNRHGCGGSVQPRPFTVDLDNGNPVLDPGEGEGGLPLTVDESDPEVLYLTARTSAHHVAWELSLEWSSGGRSGTVRVDDGGDPFRTSGAAGGTQHSFTSGTEWVSHRRQ</sequence>
<protein>
    <submittedName>
        <fullName evidence="3">Helix-turn-helix domain-containing protein</fullName>
    </submittedName>
</protein>
<dbReference type="InterPro" id="IPR010982">
    <property type="entry name" value="Lambda_DNA-bd_dom_sf"/>
</dbReference>
<feature type="compositionally biased region" description="Low complexity" evidence="1">
    <location>
        <begin position="100"/>
        <end position="118"/>
    </location>
</feature>
<keyword evidence="4" id="KW-1185">Reference proteome</keyword>
<name>A0ABX1CB92_9ACTN</name>
<organism evidence="3 4">
    <name type="scientific">Streptomyces bohaiensis</name>
    <dbReference type="NCBI Taxonomy" id="1431344"/>
    <lineage>
        <taxon>Bacteria</taxon>
        <taxon>Bacillati</taxon>
        <taxon>Actinomycetota</taxon>
        <taxon>Actinomycetes</taxon>
        <taxon>Kitasatosporales</taxon>
        <taxon>Streptomycetaceae</taxon>
        <taxon>Streptomyces</taxon>
    </lineage>
</organism>
<feature type="region of interest" description="Disordered" evidence="1">
    <location>
        <begin position="361"/>
        <end position="395"/>
    </location>
</feature>
<dbReference type="Proteomes" id="UP000727056">
    <property type="component" value="Unassembled WGS sequence"/>
</dbReference>
<evidence type="ECO:0000256" key="1">
    <source>
        <dbReference type="SAM" id="MobiDB-lite"/>
    </source>
</evidence>
<feature type="compositionally biased region" description="Polar residues" evidence="1">
    <location>
        <begin position="379"/>
        <end position="388"/>
    </location>
</feature>
<dbReference type="EMBL" id="JAAVJC010000076">
    <property type="protein sequence ID" value="NJQ15536.1"/>
    <property type="molecule type" value="Genomic_DNA"/>
</dbReference>
<proteinExistence type="predicted"/>
<dbReference type="InterPro" id="IPR001387">
    <property type="entry name" value="Cro/C1-type_HTH"/>
</dbReference>